<proteinExistence type="inferred from homology"/>
<evidence type="ECO:0000256" key="3">
    <source>
        <dbReference type="ARBA" id="ARBA00022723"/>
    </source>
</evidence>
<comment type="similarity">
    <text evidence="7">Belongs to the gmhB family.</text>
</comment>
<dbReference type="InterPro" id="IPR006549">
    <property type="entry name" value="HAD-SF_hydro_IIIA"/>
</dbReference>
<organism evidence="8 9">
    <name type="scientific">Massilia suwonensis</name>
    <dbReference type="NCBI Taxonomy" id="648895"/>
    <lineage>
        <taxon>Bacteria</taxon>
        <taxon>Pseudomonadati</taxon>
        <taxon>Pseudomonadota</taxon>
        <taxon>Betaproteobacteria</taxon>
        <taxon>Burkholderiales</taxon>
        <taxon>Oxalobacteraceae</taxon>
        <taxon>Telluria group</taxon>
        <taxon>Massilia</taxon>
    </lineage>
</organism>
<dbReference type="Gene3D" id="3.40.50.1000">
    <property type="entry name" value="HAD superfamily/HAD-like"/>
    <property type="match status" value="1"/>
</dbReference>
<protein>
    <recommendedName>
        <fullName evidence="6 7">D,D-heptose 1,7-bisphosphate phosphatase</fullName>
        <ecNumber evidence="7">3.1.3.-</ecNumber>
    </recommendedName>
</protein>
<dbReference type="InterPro" id="IPR004446">
    <property type="entry name" value="Heptose_bisP_phosphatase"/>
</dbReference>
<reference evidence="9" key="1">
    <citation type="journal article" date="2019" name="Int. J. Syst. Evol. Microbiol.">
        <title>The Global Catalogue of Microorganisms (GCM) 10K type strain sequencing project: providing services to taxonomists for standard genome sequencing and annotation.</title>
        <authorList>
            <consortium name="The Broad Institute Genomics Platform"/>
            <consortium name="The Broad Institute Genome Sequencing Center for Infectious Disease"/>
            <person name="Wu L."/>
            <person name="Ma J."/>
        </authorList>
    </citation>
    <scope>NUCLEOTIDE SEQUENCE [LARGE SCALE GENOMIC DNA]</scope>
    <source>
        <strain evidence="9">CCUG 43111</strain>
    </source>
</reference>
<evidence type="ECO:0000256" key="2">
    <source>
        <dbReference type="ARBA" id="ARBA00022490"/>
    </source>
</evidence>
<evidence type="ECO:0000256" key="5">
    <source>
        <dbReference type="ARBA" id="ARBA00023277"/>
    </source>
</evidence>
<dbReference type="RefSeq" id="WP_379757117.1">
    <property type="nucleotide sequence ID" value="NZ_JBHSMR010000013.1"/>
</dbReference>
<dbReference type="EMBL" id="JBHSMR010000013">
    <property type="protein sequence ID" value="MFC5479506.1"/>
    <property type="molecule type" value="Genomic_DNA"/>
</dbReference>
<evidence type="ECO:0000313" key="8">
    <source>
        <dbReference type="EMBL" id="MFC5479506.1"/>
    </source>
</evidence>
<dbReference type="PANTHER" id="PTHR42891:SF1">
    <property type="entry name" value="D-GLYCERO-BETA-D-MANNO-HEPTOSE-1,7-BISPHOSPHATE 7-PHOSPHATASE"/>
    <property type="match status" value="1"/>
</dbReference>
<keyword evidence="4 7" id="KW-0378">Hydrolase</keyword>
<keyword evidence="5 7" id="KW-0119">Carbohydrate metabolism</keyword>
<sequence>MKAIFLDKDGTLVDNVPHNVEPRRIRLSSGAGPALRLLARLDYRFFVVSNQGGIALGRFSESAMGAVGNRLSDLLFREHLSLDGFYYCPHDPGGSVAPYAVACECRKPLPGLLLRAAAEHGIDLQASWMIGDILHDVEAGNRAGCRTVLLDNGIETEWRLGPRRIPTRMAPDLYAAAVLIAAYDGHAQSDGYSYA</sequence>
<keyword evidence="3" id="KW-0479">Metal-binding</keyword>
<dbReference type="SUPFAM" id="SSF56784">
    <property type="entry name" value="HAD-like"/>
    <property type="match status" value="1"/>
</dbReference>
<dbReference type="Proteomes" id="UP001596101">
    <property type="component" value="Unassembled WGS sequence"/>
</dbReference>
<gene>
    <name evidence="8" type="ORF">ACFPQ5_15020</name>
</gene>
<evidence type="ECO:0000313" key="9">
    <source>
        <dbReference type="Proteomes" id="UP001596101"/>
    </source>
</evidence>
<dbReference type="NCBIfam" id="TIGR01662">
    <property type="entry name" value="HAD-SF-IIIA"/>
    <property type="match status" value="1"/>
</dbReference>
<keyword evidence="9" id="KW-1185">Reference proteome</keyword>
<evidence type="ECO:0000256" key="6">
    <source>
        <dbReference type="ARBA" id="ARBA00031828"/>
    </source>
</evidence>
<dbReference type="PIRSF" id="PIRSF004682">
    <property type="entry name" value="GmhB"/>
    <property type="match status" value="1"/>
</dbReference>
<comment type="caution">
    <text evidence="8">The sequence shown here is derived from an EMBL/GenBank/DDBJ whole genome shotgun (WGS) entry which is preliminary data.</text>
</comment>
<dbReference type="EC" id="3.1.3.-" evidence="7"/>
<dbReference type="Pfam" id="PF13242">
    <property type="entry name" value="Hydrolase_like"/>
    <property type="match status" value="1"/>
</dbReference>
<evidence type="ECO:0000256" key="4">
    <source>
        <dbReference type="ARBA" id="ARBA00022801"/>
    </source>
</evidence>
<comment type="subcellular location">
    <subcellularLocation>
        <location evidence="1 7">Cytoplasm</location>
    </subcellularLocation>
</comment>
<dbReference type="InterPro" id="IPR036412">
    <property type="entry name" value="HAD-like_sf"/>
</dbReference>
<dbReference type="InterPro" id="IPR006543">
    <property type="entry name" value="Histidinol-phos"/>
</dbReference>
<dbReference type="InterPro" id="IPR023214">
    <property type="entry name" value="HAD_sf"/>
</dbReference>
<name>A0ABW0MSF3_9BURK</name>
<accession>A0ABW0MSF3</accession>
<evidence type="ECO:0000256" key="1">
    <source>
        <dbReference type="ARBA" id="ARBA00004496"/>
    </source>
</evidence>
<dbReference type="NCBIfam" id="TIGR01656">
    <property type="entry name" value="Histidinol-ppas"/>
    <property type="match status" value="1"/>
</dbReference>
<dbReference type="PANTHER" id="PTHR42891">
    <property type="entry name" value="D-GLYCERO-BETA-D-MANNO-HEPTOSE-1,7-BISPHOSPHATE 7-PHOSPHATASE"/>
    <property type="match status" value="1"/>
</dbReference>
<evidence type="ECO:0000256" key="7">
    <source>
        <dbReference type="PIRNR" id="PIRNR004682"/>
    </source>
</evidence>
<keyword evidence="2 7" id="KW-0963">Cytoplasm</keyword>